<comment type="subcellular location">
    <subcellularLocation>
        <location evidence="1">Nucleus</location>
    </subcellularLocation>
</comment>
<dbReference type="GO" id="GO:0005634">
    <property type="term" value="C:nucleus"/>
    <property type="evidence" value="ECO:0007669"/>
    <property type="project" value="UniProtKB-SubCell"/>
</dbReference>
<dbReference type="EMBL" id="JACGCM010001398">
    <property type="protein sequence ID" value="KAF6155853.1"/>
    <property type="molecule type" value="Genomic_DNA"/>
</dbReference>
<evidence type="ECO:0000256" key="3">
    <source>
        <dbReference type="ARBA" id="ARBA00023242"/>
    </source>
</evidence>
<dbReference type="InterPro" id="IPR008889">
    <property type="entry name" value="VQ"/>
</dbReference>
<protein>
    <recommendedName>
        <fullName evidence="5">VQ domain-containing protein</fullName>
    </recommendedName>
</protein>
<keyword evidence="7" id="KW-1185">Reference proteome</keyword>
<proteinExistence type="predicted"/>
<keyword evidence="3" id="KW-0539">Nucleus</keyword>
<dbReference type="PANTHER" id="PTHR33402:SF17">
    <property type="entry name" value="VQ MOTIF-CONTAINING PROTEIN 33"/>
    <property type="match status" value="1"/>
</dbReference>
<evidence type="ECO:0000256" key="1">
    <source>
        <dbReference type="ARBA" id="ARBA00004123"/>
    </source>
</evidence>
<feature type="domain" description="VQ" evidence="5">
    <location>
        <begin position="60"/>
        <end position="83"/>
    </location>
</feature>
<dbReference type="PANTHER" id="PTHR33402">
    <property type="entry name" value="VQ MOTIF-CONTAINING PROTEIN 11-LIKE"/>
    <property type="match status" value="1"/>
</dbReference>
<evidence type="ECO:0000313" key="6">
    <source>
        <dbReference type="EMBL" id="KAF6155853.1"/>
    </source>
</evidence>
<dbReference type="Proteomes" id="UP000541444">
    <property type="component" value="Unassembled WGS sequence"/>
</dbReference>
<feature type="compositionally biased region" description="Low complexity" evidence="4">
    <location>
        <begin position="13"/>
        <end position="28"/>
    </location>
</feature>
<reference evidence="6 7" key="1">
    <citation type="journal article" date="2020" name="IScience">
        <title>Genome Sequencing of the Endangered Kingdonia uniflora (Circaeasteraceae, Ranunculales) Reveals Potential Mechanisms of Evolutionary Specialization.</title>
        <authorList>
            <person name="Sun Y."/>
            <person name="Deng T."/>
            <person name="Zhang A."/>
            <person name="Moore M.J."/>
            <person name="Landis J.B."/>
            <person name="Lin N."/>
            <person name="Zhang H."/>
            <person name="Zhang X."/>
            <person name="Huang J."/>
            <person name="Zhang X."/>
            <person name="Sun H."/>
            <person name="Wang H."/>
        </authorList>
    </citation>
    <scope>NUCLEOTIDE SEQUENCE [LARGE SCALE GENOMIC DNA]</scope>
    <source>
        <strain evidence="6">TB1705</strain>
        <tissue evidence="6">Leaf</tissue>
    </source>
</reference>
<evidence type="ECO:0000313" key="7">
    <source>
        <dbReference type="Proteomes" id="UP000541444"/>
    </source>
</evidence>
<comment type="caution">
    <text evidence="6">The sequence shown here is derived from an EMBL/GenBank/DDBJ whole genome shotgun (WGS) entry which is preliminary data.</text>
</comment>
<accession>A0A7J7MLT5</accession>
<dbReference type="AlphaFoldDB" id="A0A7J7MLT5"/>
<keyword evidence="2" id="KW-0597">Phosphoprotein</keyword>
<sequence>METSPIALERENPSPQTSPKSTNSSSCSNGGGGGVVVVQQITPPSTPKLITTTTRSETNPTTFIQADSSSFKQVVQMLTGSPSSTSSKSTSIPPIKKQGFKLYERRNSLKNMKISPLNPTNLVHQNCGFSPRNRNEVLSPSMLNFPSLVISPVTPLILDTFQRSPNTIIPCSGDSTMEDKGGFCFQPSPARKKTETPQLLPLFPMTSPRLAGSSSSSNSSSSATS</sequence>
<evidence type="ECO:0000256" key="4">
    <source>
        <dbReference type="SAM" id="MobiDB-lite"/>
    </source>
</evidence>
<dbReference type="OrthoDB" id="784396at2759"/>
<feature type="compositionally biased region" description="Low complexity" evidence="4">
    <location>
        <begin position="213"/>
        <end position="225"/>
    </location>
</feature>
<dbReference type="InterPro" id="IPR039611">
    <property type="entry name" value="VQ_4/11/13/19/31/33"/>
</dbReference>
<evidence type="ECO:0000259" key="5">
    <source>
        <dbReference type="Pfam" id="PF05678"/>
    </source>
</evidence>
<dbReference type="Pfam" id="PF05678">
    <property type="entry name" value="VQ"/>
    <property type="match status" value="1"/>
</dbReference>
<organism evidence="6 7">
    <name type="scientific">Kingdonia uniflora</name>
    <dbReference type="NCBI Taxonomy" id="39325"/>
    <lineage>
        <taxon>Eukaryota</taxon>
        <taxon>Viridiplantae</taxon>
        <taxon>Streptophyta</taxon>
        <taxon>Embryophyta</taxon>
        <taxon>Tracheophyta</taxon>
        <taxon>Spermatophyta</taxon>
        <taxon>Magnoliopsida</taxon>
        <taxon>Ranunculales</taxon>
        <taxon>Circaeasteraceae</taxon>
        <taxon>Kingdonia</taxon>
    </lineage>
</organism>
<feature type="region of interest" description="Disordered" evidence="4">
    <location>
        <begin position="1"/>
        <end position="57"/>
    </location>
</feature>
<name>A0A7J7MLT5_9MAGN</name>
<evidence type="ECO:0000256" key="2">
    <source>
        <dbReference type="ARBA" id="ARBA00022553"/>
    </source>
</evidence>
<feature type="region of interest" description="Disordered" evidence="4">
    <location>
        <begin position="187"/>
        <end position="225"/>
    </location>
</feature>
<gene>
    <name evidence="6" type="ORF">GIB67_039184</name>
</gene>